<protein>
    <submittedName>
        <fullName evidence="1">Uncharacterized protein</fullName>
    </submittedName>
</protein>
<sequence length="61" mass="7439">MNIKSRTKQVNIRTTMVIPVEELLRWRDPHCPDGELLQEEFYCVNNDVDFWFDTDEEQTRH</sequence>
<keyword evidence="2" id="KW-1185">Reference proteome</keyword>
<name>A0A1N7KG33_9GAMM</name>
<reference evidence="2" key="1">
    <citation type="submission" date="2017-01" db="EMBL/GenBank/DDBJ databases">
        <authorList>
            <person name="Varghese N."/>
            <person name="Submissions S."/>
        </authorList>
    </citation>
    <scope>NUCLEOTIDE SEQUENCE [LARGE SCALE GENOMIC DNA]</scope>
    <source>
        <strain evidence="2">DSM 22306</strain>
    </source>
</reference>
<gene>
    <name evidence="1" type="ORF">SAMN05421760_102414</name>
</gene>
<dbReference type="AlphaFoldDB" id="A0A1N7KG33"/>
<organism evidence="1 2">
    <name type="scientific">Neptunomonas antarctica</name>
    <dbReference type="NCBI Taxonomy" id="619304"/>
    <lineage>
        <taxon>Bacteria</taxon>
        <taxon>Pseudomonadati</taxon>
        <taxon>Pseudomonadota</taxon>
        <taxon>Gammaproteobacteria</taxon>
        <taxon>Oceanospirillales</taxon>
        <taxon>Oceanospirillaceae</taxon>
        <taxon>Neptunomonas</taxon>
    </lineage>
</organism>
<dbReference type="RefSeq" id="WP_054343347.1">
    <property type="nucleotide sequence ID" value="NZ_FTOE01000002.1"/>
</dbReference>
<evidence type="ECO:0000313" key="2">
    <source>
        <dbReference type="Proteomes" id="UP000185999"/>
    </source>
</evidence>
<accession>A0A1N7KG33</accession>
<dbReference type="Proteomes" id="UP000185999">
    <property type="component" value="Unassembled WGS sequence"/>
</dbReference>
<evidence type="ECO:0000313" key="1">
    <source>
        <dbReference type="EMBL" id="SIS60535.1"/>
    </source>
</evidence>
<proteinExistence type="predicted"/>
<dbReference type="EMBL" id="FTOE01000002">
    <property type="protein sequence ID" value="SIS60535.1"/>
    <property type="molecule type" value="Genomic_DNA"/>
</dbReference>
<dbReference type="OrthoDB" id="6121243at2"/>